<dbReference type="PROSITE" id="PS51257">
    <property type="entry name" value="PROKAR_LIPOPROTEIN"/>
    <property type="match status" value="1"/>
</dbReference>
<feature type="region of interest" description="Disordered" evidence="1">
    <location>
        <begin position="29"/>
        <end position="49"/>
    </location>
</feature>
<dbReference type="AlphaFoldDB" id="A0AAU7APJ0"/>
<gene>
    <name evidence="2" type="ORF">DSM112329_00413</name>
</gene>
<sequence length="144" mass="14458">MRARSRAIPPILAALVVVGVGGCGDSDDPVGTAGTGAGTVPATTRADDTPATETIPTAVFTFGPDGLTPAVARVKLGRGRVVDLEVVSLDGRPHGVVVDAGGTRTRVVVTPGAATGKLLRNVAPGRYRVIPDGAADPALMIVEK</sequence>
<reference evidence="2" key="1">
    <citation type="submission" date="2022-12" db="EMBL/GenBank/DDBJ databases">
        <title>Paraconexibacter alkalitolerans sp. nov. and Baekduia alba sp. nov., isolated from soil and emended description of the genera Paraconexibacter (Chun et al., 2020) and Baekduia (An et al., 2020).</title>
        <authorList>
            <person name="Vieira S."/>
            <person name="Huber K.J."/>
            <person name="Geppert A."/>
            <person name="Wolf J."/>
            <person name="Neumann-Schaal M."/>
            <person name="Muesken M."/>
            <person name="Overmann J."/>
        </authorList>
    </citation>
    <scope>NUCLEOTIDE SEQUENCE</scope>
    <source>
        <strain evidence="2">AEG42_29</strain>
    </source>
</reference>
<organism evidence="2">
    <name type="scientific">Paraconexibacter sp. AEG42_29</name>
    <dbReference type="NCBI Taxonomy" id="2997339"/>
    <lineage>
        <taxon>Bacteria</taxon>
        <taxon>Bacillati</taxon>
        <taxon>Actinomycetota</taxon>
        <taxon>Thermoleophilia</taxon>
        <taxon>Solirubrobacterales</taxon>
        <taxon>Paraconexibacteraceae</taxon>
        <taxon>Paraconexibacter</taxon>
    </lineage>
</organism>
<protein>
    <recommendedName>
        <fullName evidence="3">Carboxypeptidase regulatory-like domain-containing protein</fullName>
    </recommendedName>
</protein>
<dbReference type="EMBL" id="CP114014">
    <property type="protein sequence ID" value="XAY03593.1"/>
    <property type="molecule type" value="Genomic_DNA"/>
</dbReference>
<accession>A0AAU7APJ0</accession>
<proteinExistence type="predicted"/>
<evidence type="ECO:0000256" key="1">
    <source>
        <dbReference type="SAM" id="MobiDB-lite"/>
    </source>
</evidence>
<feature type="compositionally biased region" description="Low complexity" evidence="1">
    <location>
        <begin position="38"/>
        <end position="49"/>
    </location>
</feature>
<dbReference type="RefSeq" id="WP_354700149.1">
    <property type="nucleotide sequence ID" value="NZ_CP114014.1"/>
</dbReference>
<evidence type="ECO:0008006" key="3">
    <source>
        <dbReference type="Google" id="ProtNLM"/>
    </source>
</evidence>
<evidence type="ECO:0000313" key="2">
    <source>
        <dbReference type="EMBL" id="XAY03593.1"/>
    </source>
</evidence>
<dbReference type="KEGG" id="parq:DSM112329_00413"/>
<name>A0AAU7APJ0_9ACTN</name>